<name>A0ABW4LQ88_9BACI</name>
<dbReference type="EMBL" id="JBHUEM010000020">
    <property type="protein sequence ID" value="MFD1737236.1"/>
    <property type="molecule type" value="Genomic_DNA"/>
</dbReference>
<dbReference type="Proteomes" id="UP001597214">
    <property type="component" value="Unassembled WGS sequence"/>
</dbReference>
<feature type="domain" description="N-acetyltransferase" evidence="1">
    <location>
        <begin position="10"/>
        <end position="182"/>
    </location>
</feature>
<dbReference type="PROSITE" id="PS51186">
    <property type="entry name" value="GNAT"/>
    <property type="match status" value="1"/>
</dbReference>
<evidence type="ECO:0000313" key="3">
    <source>
        <dbReference type="Proteomes" id="UP001597214"/>
    </source>
</evidence>
<dbReference type="Pfam" id="PF13302">
    <property type="entry name" value="Acetyltransf_3"/>
    <property type="match status" value="1"/>
</dbReference>
<dbReference type="Gene3D" id="3.40.630.30">
    <property type="match status" value="1"/>
</dbReference>
<dbReference type="GO" id="GO:0016746">
    <property type="term" value="F:acyltransferase activity"/>
    <property type="evidence" value="ECO:0007669"/>
    <property type="project" value="UniProtKB-KW"/>
</dbReference>
<dbReference type="PANTHER" id="PTHR43415:SF4">
    <property type="entry name" value="N-ACETYLTRANSFERASE DOMAIN-CONTAINING PROTEIN"/>
    <property type="match status" value="1"/>
</dbReference>
<comment type="caution">
    <text evidence="2">The sequence shown here is derived from an EMBL/GenBank/DDBJ whole genome shotgun (WGS) entry which is preliminary data.</text>
</comment>
<dbReference type="InterPro" id="IPR000182">
    <property type="entry name" value="GNAT_dom"/>
</dbReference>
<dbReference type="RefSeq" id="WP_377928439.1">
    <property type="nucleotide sequence ID" value="NZ_JBHUEM010000020.1"/>
</dbReference>
<keyword evidence="2" id="KW-0808">Transferase</keyword>
<evidence type="ECO:0000259" key="1">
    <source>
        <dbReference type="PROSITE" id="PS51186"/>
    </source>
</evidence>
<gene>
    <name evidence="2" type="ORF">ACFSCX_11800</name>
</gene>
<sequence>MNVKLKGNKVILRDITQGDVEKIYYWNYQAKDREHLKWNGPYFQLPNYSYEEFYEKSYRSKVELVGTDEVRNILIIEVDGKVIGTVNWYWESKETNWLSNGIVIFDSTYWSGGYGTEAFQLWTDYIFENMDVVRVGISTWSGNDRMMALARKTGMIIEGRIRKARIVNGEYFDSIKMGMLREEWENIRKQRQ</sequence>
<accession>A0ABW4LQ88</accession>
<dbReference type="SUPFAM" id="SSF55729">
    <property type="entry name" value="Acyl-CoA N-acyltransferases (Nat)"/>
    <property type="match status" value="1"/>
</dbReference>
<reference evidence="3" key="1">
    <citation type="journal article" date="2019" name="Int. J. Syst. Evol. Microbiol.">
        <title>The Global Catalogue of Microorganisms (GCM) 10K type strain sequencing project: providing services to taxonomists for standard genome sequencing and annotation.</title>
        <authorList>
            <consortium name="The Broad Institute Genomics Platform"/>
            <consortium name="The Broad Institute Genome Sequencing Center for Infectious Disease"/>
            <person name="Wu L."/>
            <person name="Ma J."/>
        </authorList>
    </citation>
    <scope>NUCLEOTIDE SEQUENCE [LARGE SCALE GENOMIC DNA]</scope>
    <source>
        <strain evidence="3">CCUG 49339</strain>
    </source>
</reference>
<dbReference type="PANTHER" id="PTHR43415">
    <property type="entry name" value="SPERMIDINE N(1)-ACETYLTRANSFERASE"/>
    <property type="match status" value="1"/>
</dbReference>
<dbReference type="InterPro" id="IPR016181">
    <property type="entry name" value="Acyl_CoA_acyltransferase"/>
</dbReference>
<keyword evidence="2" id="KW-0012">Acyltransferase</keyword>
<dbReference type="EC" id="2.3.-.-" evidence="2"/>
<evidence type="ECO:0000313" key="2">
    <source>
        <dbReference type="EMBL" id="MFD1737236.1"/>
    </source>
</evidence>
<keyword evidence="3" id="KW-1185">Reference proteome</keyword>
<protein>
    <submittedName>
        <fullName evidence="2">GNAT family N-acetyltransferase</fullName>
        <ecNumber evidence="2">2.3.-.-</ecNumber>
    </submittedName>
</protein>
<organism evidence="2 3">
    <name type="scientific">Bacillus salitolerans</name>
    <dbReference type="NCBI Taxonomy" id="1437434"/>
    <lineage>
        <taxon>Bacteria</taxon>
        <taxon>Bacillati</taxon>
        <taxon>Bacillota</taxon>
        <taxon>Bacilli</taxon>
        <taxon>Bacillales</taxon>
        <taxon>Bacillaceae</taxon>
        <taxon>Bacillus</taxon>
    </lineage>
</organism>
<proteinExistence type="predicted"/>